<dbReference type="Pfam" id="PF00400">
    <property type="entry name" value="WD40"/>
    <property type="match status" value="3"/>
</dbReference>
<evidence type="ECO:0000313" key="4">
    <source>
        <dbReference type="EMBL" id="RZU29582.1"/>
    </source>
</evidence>
<evidence type="ECO:0000256" key="2">
    <source>
        <dbReference type="ARBA" id="ARBA00022737"/>
    </source>
</evidence>
<dbReference type="Gene3D" id="2.130.10.10">
    <property type="entry name" value="YVTN repeat-like/Quinoprotein amine dehydrogenase"/>
    <property type="match status" value="2"/>
</dbReference>
<dbReference type="PROSITE" id="PS50294">
    <property type="entry name" value="WD_REPEATS_REGION"/>
    <property type="match status" value="2"/>
</dbReference>
<dbReference type="CDD" id="cd00200">
    <property type="entry name" value="WD40"/>
    <property type="match status" value="1"/>
</dbReference>
<feature type="repeat" description="WD" evidence="3">
    <location>
        <begin position="294"/>
        <end position="330"/>
    </location>
</feature>
<dbReference type="InterPro" id="IPR015943">
    <property type="entry name" value="WD40/YVTN_repeat-like_dom_sf"/>
</dbReference>
<feature type="repeat" description="WD" evidence="3">
    <location>
        <begin position="372"/>
        <end position="413"/>
    </location>
</feature>
<feature type="repeat" description="WD" evidence="3">
    <location>
        <begin position="330"/>
        <end position="371"/>
    </location>
</feature>
<dbReference type="InterPro" id="IPR020472">
    <property type="entry name" value="WD40_PAC1"/>
</dbReference>
<evidence type="ECO:0000256" key="3">
    <source>
        <dbReference type="PROSITE-ProRule" id="PRU00221"/>
    </source>
</evidence>
<evidence type="ECO:0000256" key="1">
    <source>
        <dbReference type="ARBA" id="ARBA00022574"/>
    </source>
</evidence>
<dbReference type="AlphaFoldDB" id="A0A4Q7XYU4"/>
<comment type="caution">
    <text evidence="4">The sequence shown here is derived from an EMBL/GenBank/DDBJ whole genome shotgun (WGS) entry which is preliminary data.</text>
</comment>
<dbReference type="RefSeq" id="WP_130424788.1">
    <property type="nucleotide sequence ID" value="NZ_SHKW01000007.1"/>
</dbReference>
<dbReference type="InterPro" id="IPR019775">
    <property type="entry name" value="WD40_repeat_CS"/>
</dbReference>
<organism evidence="4 5">
    <name type="scientific">Edaphobacter modestus</name>
    <dbReference type="NCBI Taxonomy" id="388466"/>
    <lineage>
        <taxon>Bacteria</taxon>
        <taxon>Pseudomonadati</taxon>
        <taxon>Acidobacteriota</taxon>
        <taxon>Terriglobia</taxon>
        <taxon>Terriglobales</taxon>
        <taxon>Acidobacteriaceae</taxon>
        <taxon>Edaphobacter</taxon>
    </lineage>
</organism>
<keyword evidence="1 3" id="KW-0853">WD repeat</keyword>
<feature type="repeat" description="WD" evidence="3">
    <location>
        <begin position="165"/>
        <end position="206"/>
    </location>
</feature>
<sequence length="572" mass="62423">MKEPRPAASIRNLHSLTCITLALMMVFGPAVTYSAPAQERPTSTSVAPNPAVTPSASSIGSSGLSAEAYVHYLLALKFATDGIKYEALRETAASLRVQREGNPAAGLAFQLIAEQRQDVHLRLCCMTANLVFARYSPDGSRVLTLLDDHTLSIWDAHTTKQIVGPMRHDADVLAAAWSADGRWIVTSSRDATVHLWNTATGQLVHTPFGTEKPLSNIALSPDGDRVLGSVETDVYLLNAATGELLSPKLRYHDDVSVLTFSNDGKHALIGTNDDTADLLDPMTGKRLHRLVLGNAIFSATFSLDSRRLIIGSEDRTAKIWDATTGAPLSVFTQTGPISDAVFSPDATRVLTTSYDHTARVWDARTGQALTPLLQHSEPLIDGGFSADASLVFTRGRDQSIRIWSAATGEAVMLPIHYTSNRNGAEFSPIDPSLLVAIGNTAEILDVPPSAPAPVWLAELAEFAASRSRFSQMTRPDPSHIEQLRAELLASHEDDPWTRFGQWYFSAPGQRAVSPWSRLSMQRYIDQLFTLNTKESLDYARQIAFEHPAWMVKIDAAQKALYAKSLPSKTKTH</sequence>
<name>A0A4Q7XYU4_9BACT</name>
<dbReference type="OrthoDB" id="108683at2"/>
<keyword evidence="2" id="KW-0677">Repeat</keyword>
<accession>A0A4Q7XYU4</accession>
<dbReference type="PANTHER" id="PTHR22847">
    <property type="entry name" value="WD40 REPEAT PROTEIN"/>
    <property type="match status" value="1"/>
</dbReference>
<evidence type="ECO:0000313" key="5">
    <source>
        <dbReference type="Proteomes" id="UP000292958"/>
    </source>
</evidence>
<dbReference type="InterPro" id="IPR001680">
    <property type="entry name" value="WD40_rpt"/>
</dbReference>
<gene>
    <name evidence="4" type="ORF">BDD14_6166</name>
</gene>
<dbReference type="EMBL" id="SHKW01000007">
    <property type="protein sequence ID" value="RZU29582.1"/>
    <property type="molecule type" value="Genomic_DNA"/>
</dbReference>
<dbReference type="Proteomes" id="UP000292958">
    <property type="component" value="Unassembled WGS sequence"/>
</dbReference>
<dbReference type="InterPro" id="IPR011047">
    <property type="entry name" value="Quinoprotein_ADH-like_sf"/>
</dbReference>
<protein>
    <submittedName>
        <fullName evidence="4">WD domain G-beta repeat uncharacterized protein</fullName>
    </submittedName>
</protein>
<proteinExistence type="predicted"/>
<dbReference type="SUPFAM" id="SSF50998">
    <property type="entry name" value="Quinoprotein alcohol dehydrogenase-like"/>
    <property type="match status" value="1"/>
</dbReference>
<dbReference type="SMART" id="SM00320">
    <property type="entry name" value="WD40"/>
    <property type="match status" value="7"/>
</dbReference>
<dbReference type="PROSITE" id="PS50082">
    <property type="entry name" value="WD_REPEATS_2"/>
    <property type="match status" value="4"/>
</dbReference>
<dbReference type="PANTHER" id="PTHR22847:SF637">
    <property type="entry name" value="WD REPEAT DOMAIN 5B"/>
    <property type="match status" value="1"/>
</dbReference>
<reference evidence="4 5" key="1">
    <citation type="submission" date="2019-02" db="EMBL/GenBank/DDBJ databases">
        <title>Genomic Encyclopedia of Archaeal and Bacterial Type Strains, Phase II (KMG-II): from individual species to whole genera.</title>
        <authorList>
            <person name="Goeker M."/>
        </authorList>
    </citation>
    <scope>NUCLEOTIDE SEQUENCE [LARGE SCALE GENOMIC DNA]</scope>
    <source>
        <strain evidence="4 5">DSM 18101</strain>
    </source>
</reference>
<dbReference type="PROSITE" id="PS00678">
    <property type="entry name" value="WD_REPEATS_1"/>
    <property type="match status" value="3"/>
</dbReference>
<dbReference type="PRINTS" id="PR00320">
    <property type="entry name" value="GPROTEINBRPT"/>
</dbReference>
<keyword evidence="5" id="KW-1185">Reference proteome</keyword>